<dbReference type="RefSeq" id="XP_060120636.1">
    <property type="nucleotide sequence ID" value="XM_060264653.1"/>
</dbReference>
<dbReference type="Gene3D" id="3.30.420.40">
    <property type="match status" value="1"/>
</dbReference>
<feature type="domain" description="Carbohydrate kinase FGGY N-terminal" evidence="4">
    <location>
        <begin position="3"/>
        <end position="184"/>
    </location>
</feature>
<feature type="domain" description="Carbohydrate kinase FGGY C-terminal" evidence="5">
    <location>
        <begin position="305"/>
        <end position="520"/>
    </location>
</feature>
<dbReference type="NCBIfam" id="TIGR01315">
    <property type="entry name" value="5C_CHO_kinase"/>
    <property type="match status" value="1"/>
</dbReference>
<dbReference type="AlphaFoldDB" id="A0AAF0J9F2"/>
<dbReference type="CDD" id="cd07782">
    <property type="entry name" value="ASKHA_NBD_FGGY_D-RBK"/>
    <property type="match status" value="1"/>
</dbReference>
<dbReference type="GO" id="GO:0019150">
    <property type="term" value="F:D-ribulokinase activity"/>
    <property type="evidence" value="ECO:0007669"/>
    <property type="project" value="TreeGrafter"/>
</dbReference>
<accession>A0AAF0J9F2</accession>
<dbReference type="InterPro" id="IPR018485">
    <property type="entry name" value="FGGY_C"/>
</dbReference>
<evidence type="ECO:0000256" key="3">
    <source>
        <dbReference type="ARBA" id="ARBA00022777"/>
    </source>
</evidence>
<proteinExistence type="inferred from homology"/>
<dbReference type="InterPro" id="IPR043129">
    <property type="entry name" value="ATPase_NBD"/>
</dbReference>
<name>A0AAF0J9F2_9BASI</name>
<dbReference type="GO" id="GO:0005737">
    <property type="term" value="C:cytoplasm"/>
    <property type="evidence" value="ECO:0007669"/>
    <property type="project" value="TreeGrafter"/>
</dbReference>
<organism evidence="6 7">
    <name type="scientific">Malassezia japonica</name>
    <dbReference type="NCBI Taxonomy" id="223818"/>
    <lineage>
        <taxon>Eukaryota</taxon>
        <taxon>Fungi</taxon>
        <taxon>Dikarya</taxon>
        <taxon>Basidiomycota</taxon>
        <taxon>Ustilaginomycotina</taxon>
        <taxon>Malasseziomycetes</taxon>
        <taxon>Malasseziales</taxon>
        <taxon>Malasseziaceae</taxon>
        <taxon>Malassezia</taxon>
    </lineage>
</organism>
<keyword evidence="7" id="KW-1185">Reference proteome</keyword>
<evidence type="ECO:0000313" key="6">
    <source>
        <dbReference type="EMBL" id="WFD37739.1"/>
    </source>
</evidence>
<keyword evidence="2" id="KW-0808">Transferase</keyword>
<dbReference type="Pfam" id="PF02782">
    <property type="entry name" value="FGGY_C"/>
    <property type="match status" value="1"/>
</dbReference>
<dbReference type="InterPro" id="IPR006003">
    <property type="entry name" value="FGGY_RbtK-like"/>
</dbReference>
<dbReference type="GO" id="GO:0019321">
    <property type="term" value="P:pentose metabolic process"/>
    <property type="evidence" value="ECO:0007669"/>
    <property type="project" value="TreeGrafter"/>
</dbReference>
<evidence type="ECO:0000256" key="2">
    <source>
        <dbReference type="ARBA" id="ARBA00022679"/>
    </source>
</evidence>
<dbReference type="PANTHER" id="PTHR43435">
    <property type="entry name" value="RIBULOKINASE"/>
    <property type="match status" value="1"/>
</dbReference>
<gene>
    <name evidence="6" type="ORF">MJAP1_000686</name>
</gene>
<reference evidence="6" key="1">
    <citation type="submission" date="2023-03" db="EMBL/GenBank/DDBJ databases">
        <title>Mating type loci evolution in Malassezia.</title>
        <authorList>
            <person name="Coelho M.A."/>
        </authorList>
    </citation>
    <scope>NUCLEOTIDE SEQUENCE</scope>
    <source>
        <strain evidence="6">CBS 9431</strain>
    </source>
</reference>
<dbReference type="PANTHER" id="PTHR43435:SF4">
    <property type="entry name" value="FGGY CARBOHYDRATE KINASE DOMAIN-CONTAINING PROTEIN"/>
    <property type="match status" value="1"/>
</dbReference>
<dbReference type="InterPro" id="IPR018484">
    <property type="entry name" value="FGGY_N"/>
</dbReference>
<sequence length="598" mass="64107">MKYFLGVDVGTGSARAALMEEGGRIVGQVAHKLSTWKYKSDDRLYEQSGDQVWAAIAHCVRSVVQEAQVDPASVAGIGFDATCSLVVTDRSGKAISVTPRGEQTAESAERNVILWADHRAEDEAKAINATGHKVLNYVGGTMSLEMETPKTLWLKKNMDDATFASAMFFDLPDYLTYRATDAKARSNCSLVCKYGYIPPGVAGSELGWQPDFLEAIGLGSLAGDDQSFEALGGVPGRNGLVLTAGMPVGAGLSERAASELGLLPHTPVASALIDAYAGWVGTVAAVDEAKADEKTTLHDSRTRLVAIAGTSTCYCVQSADGVRVDGVWGPYKNAVFPDFWMNEGGQSSTGQLIDFILETHPAYAELQAEAEEKKTNAFALLQASLEEQAAAKGYDASLAGLLLLVKHMHMYPDFYGNRSPLADSSLRGMMSGLSLDRSRADLARKYLLTLEAIALQTRHIVKEMNASGHAIDAIYMSGGGQARNRLLAQLIADACGLRVQMPVEASESVVTGSAILGQLAAEITEEKASTRAPSAVLTTQDEVNKLGTQYAERLWQIMASTTKGGHSIHPDATTKIKALLDAKYKVRRPINLDFPRVH</sequence>
<protein>
    <submittedName>
        <fullName evidence="6">Uncharacterized protein</fullName>
    </submittedName>
</protein>
<comment type="similarity">
    <text evidence="1">Belongs to the FGGY kinase family.</text>
</comment>
<dbReference type="Gene3D" id="1.20.58.2240">
    <property type="match status" value="1"/>
</dbReference>
<evidence type="ECO:0000256" key="1">
    <source>
        <dbReference type="ARBA" id="ARBA00009156"/>
    </source>
</evidence>
<keyword evidence="3" id="KW-0418">Kinase</keyword>
<dbReference type="SUPFAM" id="SSF53067">
    <property type="entry name" value="Actin-like ATPase domain"/>
    <property type="match status" value="2"/>
</dbReference>
<dbReference type="Proteomes" id="UP001217754">
    <property type="component" value="Chromosome 1"/>
</dbReference>
<evidence type="ECO:0000259" key="4">
    <source>
        <dbReference type="Pfam" id="PF00370"/>
    </source>
</evidence>
<dbReference type="EMBL" id="CP119958">
    <property type="protein sequence ID" value="WFD37739.1"/>
    <property type="molecule type" value="Genomic_DNA"/>
</dbReference>
<evidence type="ECO:0000313" key="7">
    <source>
        <dbReference type="Proteomes" id="UP001217754"/>
    </source>
</evidence>
<evidence type="ECO:0000259" key="5">
    <source>
        <dbReference type="Pfam" id="PF02782"/>
    </source>
</evidence>
<dbReference type="Pfam" id="PF00370">
    <property type="entry name" value="FGGY_N"/>
    <property type="match status" value="1"/>
</dbReference>
<dbReference type="GeneID" id="85224335"/>